<dbReference type="Proteomes" id="UP000046395">
    <property type="component" value="Unassembled WGS sequence"/>
</dbReference>
<protein>
    <submittedName>
        <fullName evidence="2">Uncharacterized protein</fullName>
    </submittedName>
</protein>
<reference evidence="2" key="1">
    <citation type="submission" date="2019-12" db="UniProtKB">
        <authorList>
            <consortium name="WormBaseParasite"/>
        </authorList>
    </citation>
    <scope>IDENTIFICATION</scope>
</reference>
<organism evidence="1 2">
    <name type="scientific">Trichuris muris</name>
    <name type="common">Mouse whipworm</name>
    <dbReference type="NCBI Taxonomy" id="70415"/>
    <lineage>
        <taxon>Eukaryota</taxon>
        <taxon>Metazoa</taxon>
        <taxon>Ecdysozoa</taxon>
        <taxon>Nematoda</taxon>
        <taxon>Enoplea</taxon>
        <taxon>Dorylaimia</taxon>
        <taxon>Trichinellida</taxon>
        <taxon>Trichuridae</taxon>
        <taxon>Trichuris</taxon>
    </lineage>
</organism>
<name>A0A5S6QZ64_TRIMR</name>
<evidence type="ECO:0000313" key="2">
    <source>
        <dbReference type="WBParaSite" id="TMUE_3000012443.1"/>
    </source>
</evidence>
<sequence length="101" mass="11811">MFAPTVSDPILSLDAQPEVQQQLCAASLSQIQSRHQRTTTNRRIKPAAFSCRRHRPLQPRLLTSDHQRRRFVLTTPIPLVRKANKGFHHHRRFPPEFPAWK</sequence>
<evidence type="ECO:0000313" key="1">
    <source>
        <dbReference type="Proteomes" id="UP000046395"/>
    </source>
</evidence>
<keyword evidence="1" id="KW-1185">Reference proteome</keyword>
<dbReference type="AlphaFoldDB" id="A0A5S6QZ64"/>
<dbReference type="WBParaSite" id="TMUE_3000012443.1">
    <property type="protein sequence ID" value="TMUE_3000012443.1"/>
    <property type="gene ID" value="WBGene00301566"/>
</dbReference>
<proteinExistence type="predicted"/>
<accession>A0A5S6QZ64</accession>